<evidence type="ECO:0000313" key="2">
    <source>
        <dbReference type="EMBL" id="WLR42030.1"/>
    </source>
</evidence>
<keyword evidence="3" id="KW-1185">Reference proteome</keyword>
<dbReference type="RefSeq" id="WP_226543261.1">
    <property type="nucleotide sequence ID" value="NZ_CP129013.1"/>
</dbReference>
<dbReference type="Pfam" id="PF07949">
    <property type="entry name" value="YbbR"/>
    <property type="match status" value="4"/>
</dbReference>
<dbReference type="PANTHER" id="PTHR37804">
    <property type="entry name" value="CDAA REGULATORY PROTEIN CDAR"/>
    <property type="match status" value="1"/>
</dbReference>
<dbReference type="EMBL" id="CP129013">
    <property type="protein sequence ID" value="WLR42030.1"/>
    <property type="molecule type" value="Genomic_DNA"/>
</dbReference>
<dbReference type="InterPro" id="IPR053154">
    <property type="entry name" value="c-di-AMP_regulator"/>
</dbReference>
<sequence length="427" mass="47714">MDKFINNLWFLRIVALLLSLMLYMSITIESETGENGSSFFGSSSEDTVTISDVEIEVRYDQENTVYDGIPQTVEVTLSGPKNILTPAKQKKDFKLFVDIQELPALETHRVKIQHEGISDKLQVKIEPEYVDVFIDEKVEKSFTVSAETFNEKELGQGYSATDLTIEPNEVEITGAKTLIDSIGRVKAIVNLATINNSRSFEQVSEVKVYDKEGRNITELIVEPSTVTVKGTINIPSKTVPVTLKKEGSLPEGLSITKSTVKPNEIKIYGPQDKLDEIESVEALLDLSSIEDDGRKTISVTVPEGIERVSSETVEVDVTLEKEETKVIEDVTITTEIKETFDIQFIDPEEDQLDVTITGVSNVVNQMNKDDITLVLDLSDLNEGEHDVEVQVDIKDDIKWTLAQEKVKVKITSKEASEAYQETEVSQR</sequence>
<dbReference type="Proteomes" id="UP001197974">
    <property type="component" value="Chromosome"/>
</dbReference>
<name>A0ABY9JUC9_9BACI</name>
<keyword evidence="1" id="KW-0472">Membrane</keyword>
<organism evidence="2 3">
    <name type="scientific">Bacillus carboniphilus</name>
    <dbReference type="NCBI Taxonomy" id="86663"/>
    <lineage>
        <taxon>Bacteria</taxon>
        <taxon>Bacillati</taxon>
        <taxon>Bacillota</taxon>
        <taxon>Bacilli</taxon>
        <taxon>Bacillales</taxon>
        <taxon>Bacillaceae</taxon>
        <taxon>Bacillus</taxon>
    </lineage>
</organism>
<dbReference type="InterPro" id="IPR012505">
    <property type="entry name" value="YbbR"/>
</dbReference>
<dbReference type="Gene3D" id="2.170.120.40">
    <property type="entry name" value="YbbR-like domain"/>
    <property type="match status" value="2"/>
</dbReference>
<accession>A0ABY9JUC9</accession>
<gene>
    <name evidence="2" type="ORF">LC087_14775</name>
</gene>
<protein>
    <submittedName>
        <fullName evidence="2">CdaR family protein</fullName>
    </submittedName>
</protein>
<evidence type="ECO:0000256" key="1">
    <source>
        <dbReference type="SAM" id="Phobius"/>
    </source>
</evidence>
<keyword evidence="1" id="KW-1133">Transmembrane helix</keyword>
<keyword evidence="1" id="KW-0812">Transmembrane</keyword>
<feature type="transmembrane region" description="Helical" evidence="1">
    <location>
        <begin position="9"/>
        <end position="28"/>
    </location>
</feature>
<proteinExistence type="predicted"/>
<dbReference type="PANTHER" id="PTHR37804:SF1">
    <property type="entry name" value="CDAA REGULATORY PROTEIN CDAR"/>
    <property type="match status" value="1"/>
</dbReference>
<reference evidence="2 3" key="1">
    <citation type="submission" date="2023-06" db="EMBL/GenBank/DDBJ databases">
        <title>Five Gram-positive bacteria isolated from mangrove sediments in Shenzhen, Guangdong, China.</title>
        <authorList>
            <person name="Yu S."/>
            <person name="Zheng W."/>
            <person name="Huang Y."/>
        </authorList>
    </citation>
    <scope>NUCLEOTIDE SEQUENCE [LARGE SCALE GENOMIC DNA]</scope>
    <source>
        <strain evidence="2 3">SaN35-3</strain>
    </source>
</reference>
<evidence type="ECO:0000313" key="3">
    <source>
        <dbReference type="Proteomes" id="UP001197974"/>
    </source>
</evidence>
<dbReference type="Gene3D" id="2.170.120.30">
    <property type="match status" value="2"/>
</dbReference>